<dbReference type="GO" id="GO:0016491">
    <property type="term" value="F:oxidoreductase activity"/>
    <property type="evidence" value="ECO:0007669"/>
    <property type="project" value="UniProtKB-KW"/>
</dbReference>
<dbReference type="RefSeq" id="WP_196103513.1">
    <property type="nucleotide sequence ID" value="NZ_CP064942.1"/>
</dbReference>
<dbReference type="PRINTS" id="PR00081">
    <property type="entry name" value="GDHRDH"/>
</dbReference>
<dbReference type="EMBL" id="CP064942">
    <property type="protein sequence ID" value="QPH54304.1"/>
    <property type="molecule type" value="Genomic_DNA"/>
</dbReference>
<evidence type="ECO:0000313" key="3">
    <source>
        <dbReference type="EMBL" id="QPH54304.1"/>
    </source>
</evidence>
<dbReference type="GO" id="GO:0016020">
    <property type="term" value="C:membrane"/>
    <property type="evidence" value="ECO:0007669"/>
    <property type="project" value="TreeGrafter"/>
</dbReference>
<reference evidence="3 4" key="1">
    <citation type="submission" date="2020-11" db="EMBL/GenBank/DDBJ databases">
        <title>Description of Pontivivens ytuae sp. nov. isolated from deep sea sediment of Mariana Trench.</title>
        <authorList>
            <person name="Wang Z."/>
            <person name="Sun Q.-L."/>
            <person name="Xu X.-D."/>
            <person name="Tang Y.-Z."/>
            <person name="Zhang J."/>
        </authorList>
    </citation>
    <scope>NUCLEOTIDE SEQUENCE [LARGE SCALE GENOMIC DNA]</scope>
    <source>
        <strain evidence="3 4">MT2928</strain>
    </source>
</reference>
<protein>
    <submittedName>
        <fullName evidence="3">SDR family NAD(P)-dependent oxidoreductase</fullName>
    </submittedName>
</protein>
<evidence type="ECO:0000256" key="2">
    <source>
        <dbReference type="ARBA" id="ARBA00023002"/>
    </source>
</evidence>
<comment type="similarity">
    <text evidence="1">Belongs to the short-chain dehydrogenases/reductases (SDR) family.</text>
</comment>
<keyword evidence="2" id="KW-0560">Oxidoreductase</keyword>
<evidence type="ECO:0000256" key="1">
    <source>
        <dbReference type="ARBA" id="ARBA00006484"/>
    </source>
</evidence>
<gene>
    <name evidence="3" type="ORF">I0K15_00555</name>
</gene>
<dbReference type="AlphaFoldDB" id="A0A7S9LSI5"/>
<name>A0A7S9LSI5_9RHOB</name>
<dbReference type="Proteomes" id="UP000594800">
    <property type="component" value="Chromosome"/>
</dbReference>
<dbReference type="KEGG" id="poz:I0K15_00555"/>
<accession>A0A7S9LSI5</accession>
<dbReference type="Gene3D" id="3.40.50.720">
    <property type="entry name" value="NAD(P)-binding Rossmann-like Domain"/>
    <property type="match status" value="1"/>
</dbReference>
<evidence type="ECO:0000313" key="4">
    <source>
        <dbReference type="Proteomes" id="UP000594800"/>
    </source>
</evidence>
<dbReference type="PANTHER" id="PTHR44196:SF1">
    <property type="entry name" value="DEHYDROGENASE_REDUCTASE SDR FAMILY MEMBER 7B"/>
    <property type="match status" value="1"/>
</dbReference>
<dbReference type="InterPro" id="IPR036291">
    <property type="entry name" value="NAD(P)-bd_dom_sf"/>
</dbReference>
<dbReference type="PANTHER" id="PTHR44196">
    <property type="entry name" value="DEHYDROGENASE/REDUCTASE SDR FAMILY MEMBER 7B"/>
    <property type="match status" value="1"/>
</dbReference>
<dbReference type="SUPFAM" id="SSF51735">
    <property type="entry name" value="NAD(P)-binding Rossmann-fold domains"/>
    <property type="match status" value="1"/>
</dbReference>
<dbReference type="Pfam" id="PF00106">
    <property type="entry name" value="adh_short"/>
    <property type="match status" value="1"/>
</dbReference>
<dbReference type="InterPro" id="IPR020904">
    <property type="entry name" value="Sc_DH/Rdtase_CS"/>
</dbReference>
<dbReference type="InterPro" id="IPR002347">
    <property type="entry name" value="SDR_fam"/>
</dbReference>
<sequence length="267" mass="28270">MSIFSKVMRPRNGAAWVTGASGGIGRAVVKRLAQKGWTVHATARSEDELKALAAEAPDGKVIPTPGDVTDLARMKEIVSEITAQGPLALALLNAGIYTPMRANDFDAETAAKMWRVNLEGVSNCTDPVLKAMITQGDGHLAITASVAGYRGLPDAAVYSGTKAALIAYCEALAMDCVDLGIRVSVVNPGFVETEATSVNEFEMPFLMKPDEAAKRIVDGLASPGFEVAFPTRFELILKTIGLLPNRAYITAVRKATGWDGKAGRSTS</sequence>
<keyword evidence="4" id="KW-1185">Reference proteome</keyword>
<dbReference type="PROSITE" id="PS00061">
    <property type="entry name" value="ADH_SHORT"/>
    <property type="match status" value="1"/>
</dbReference>
<organism evidence="3 4">
    <name type="scientific">Pontivivens ytuae</name>
    <dbReference type="NCBI Taxonomy" id="2789856"/>
    <lineage>
        <taxon>Bacteria</taxon>
        <taxon>Pseudomonadati</taxon>
        <taxon>Pseudomonadota</taxon>
        <taxon>Alphaproteobacteria</taxon>
        <taxon>Rhodobacterales</taxon>
        <taxon>Paracoccaceae</taxon>
        <taxon>Pontivivens</taxon>
    </lineage>
</organism>
<proteinExistence type="inferred from homology"/>